<dbReference type="AlphaFoldDB" id="A0A846ZGQ6"/>
<feature type="transmembrane region" description="Helical" evidence="6">
    <location>
        <begin position="296"/>
        <end position="323"/>
    </location>
</feature>
<name>A0A846ZGQ6_9LACO</name>
<dbReference type="RefSeq" id="WP_168676680.1">
    <property type="nucleotide sequence ID" value="NZ_BPKV01000005.1"/>
</dbReference>
<evidence type="ECO:0000256" key="4">
    <source>
        <dbReference type="ARBA" id="ARBA00022989"/>
    </source>
</evidence>
<feature type="transmembrane region" description="Helical" evidence="6">
    <location>
        <begin position="377"/>
        <end position="397"/>
    </location>
</feature>
<keyword evidence="2" id="KW-1003">Cell membrane</keyword>
<comment type="subcellular location">
    <subcellularLocation>
        <location evidence="1">Cell membrane</location>
        <topology evidence="1">Multi-pass membrane protein</topology>
    </subcellularLocation>
</comment>
<reference evidence="7 8" key="1">
    <citation type="submission" date="2020-04" db="EMBL/GenBank/DDBJ databases">
        <title>MicrobeNet Type strains.</title>
        <authorList>
            <person name="Nicholson A.C."/>
        </authorList>
    </citation>
    <scope>NUCLEOTIDE SEQUENCE [LARGE SCALE GENOMIC DNA]</scope>
    <source>
        <strain evidence="7 8">CCUG 54536</strain>
    </source>
</reference>
<evidence type="ECO:0000256" key="6">
    <source>
        <dbReference type="SAM" id="Phobius"/>
    </source>
</evidence>
<evidence type="ECO:0000313" key="7">
    <source>
        <dbReference type="EMBL" id="NKZ18471.1"/>
    </source>
</evidence>
<dbReference type="Pfam" id="PF13520">
    <property type="entry name" value="AA_permease_2"/>
    <property type="match status" value="1"/>
</dbReference>
<feature type="transmembrane region" description="Helical" evidence="6">
    <location>
        <begin position="95"/>
        <end position="118"/>
    </location>
</feature>
<evidence type="ECO:0000256" key="5">
    <source>
        <dbReference type="ARBA" id="ARBA00023136"/>
    </source>
</evidence>
<feature type="transmembrane region" description="Helical" evidence="6">
    <location>
        <begin position="255"/>
        <end position="276"/>
    </location>
</feature>
<evidence type="ECO:0000313" key="8">
    <source>
        <dbReference type="Proteomes" id="UP000590460"/>
    </source>
</evidence>
<evidence type="ECO:0000256" key="1">
    <source>
        <dbReference type="ARBA" id="ARBA00004651"/>
    </source>
</evidence>
<evidence type="ECO:0000256" key="2">
    <source>
        <dbReference type="ARBA" id="ARBA00022475"/>
    </source>
</evidence>
<feature type="transmembrane region" description="Helical" evidence="6">
    <location>
        <begin position="432"/>
        <end position="448"/>
    </location>
</feature>
<feature type="transmembrane region" description="Helical" evidence="6">
    <location>
        <begin position="138"/>
        <end position="157"/>
    </location>
</feature>
<keyword evidence="5 6" id="KW-0472">Membrane</keyword>
<feature type="transmembrane region" description="Helical" evidence="6">
    <location>
        <begin position="169"/>
        <end position="196"/>
    </location>
</feature>
<gene>
    <name evidence="7" type="ORF">HF966_04705</name>
</gene>
<dbReference type="PANTHER" id="PTHR42770">
    <property type="entry name" value="AMINO ACID TRANSPORTER-RELATED"/>
    <property type="match status" value="1"/>
</dbReference>
<dbReference type="EMBL" id="JAAXPO010000004">
    <property type="protein sequence ID" value="NKZ18471.1"/>
    <property type="molecule type" value="Genomic_DNA"/>
</dbReference>
<dbReference type="PIRSF" id="PIRSF006060">
    <property type="entry name" value="AA_transporter"/>
    <property type="match status" value="1"/>
</dbReference>
<sequence length="485" mass="52424">MSENSTVALKKLGLPALISGVVTSCLGSGIFNVSSTLAQGSTVGVSIVSWVFVMVGIGSLSWVFTNLSRSYPELTGVTDYAYQGSGKLAAASSGISYFVSGFCGNLAFLIMLAQSFSIFSRYVPYLHHFEQGNSPQTLIFISLFSWILTFSVIKFGAEKVAGFNTIVTIFKVGALAVFIIFGVILFQSGIFTAHFWQRISDNSGTLTFSKMTFNSFMGQFGSGLFSMIFLFVGIESASMLGNRAEKKSDVGKATMLGTIVLFFLYFVISMLPFGMLSQQQLATLKQPGLVYVVETTVGPIGGALMSIALIITLLGALLSWFLLPVEPLQRLAEQGIFPKWMGNTNKVGSPVGSLIFTQILLQALIASLIFTNSAYEFSLSLCTVTIVISYFFVGVFQFKVGLSKRDSKIIIPGLIVILFEIIAVAVSGLHYLALSTLVLVLGFIFYTYTVGLKNIKKSEWLMIAITTIIAVGTIIALLTGMMSIQ</sequence>
<dbReference type="Gene3D" id="1.20.1740.10">
    <property type="entry name" value="Amino acid/polyamine transporter I"/>
    <property type="match status" value="1"/>
</dbReference>
<feature type="transmembrane region" description="Helical" evidence="6">
    <location>
        <begin position="12"/>
        <end position="31"/>
    </location>
</feature>
<dbReference type="GO" id="GO:0022857">
    <property type="term" value="F:transmembrane transporter activity"/>
    <property type="evidence" value="ECO:0007669"/>
    <property type="project" value="InterPro"/>
</dbReference>
<evidence type="ECO:0000256" key="3">
    <source>
        <dbReference type="ARBA" id="ARBA00022692"/>
    </source>
</evidence>
<feature type="transmembrane region" description="Helical" evidence="6">
    <location>
        <begin position="216"/>
        <end position="234"/>
    </location>
</feature>
<comment type="caution">
    <text evidence="7">The sequence shown here is derived from an EMBL/GenBank/DDBJ whole genome shotgun (WGS) entry which is preliminary data.</text>
</comment>
<keyword evidence="3 6" id="KW-0812">Transmembrane</keyword>
<feature type="transmembrane region" description="Helical" evidence="6">
    <location>
        <begin position="460"/>
        <end position="484"/>
    </location>
</feature>
<dbReference type="PANTHER" id="PTHR42770:SF4">
    <property type="entry name" value="ARGININE_ORNITHINE ANTIPORTER-RELATED"/>
    <property type="match status" value="1"/>
</dbReference>
<proteinExistence type="predicted"/>
<keyword evidence="4 6" id="KW-1133">Transmembrane helix</keyword>
<feature type="transmembrane region" description="Helical" evidence="6">
    <location>
        <begin position="351"/>
        <end position="371"/>
    </location>
</feature>
<feature type="transmembrane region" description="Helical" evidence="6">
    <location>
        <begin position="409"/>
        <end position="426"/>
    </location>
</feature>
<feature type="transmembrane region" description="Helical" evidence="6">
    <location>
        <begin position="43"/>
        <end position="64"/>
    </location>
</feature>
<organism evidence="7 8">
    <name type="scientific">Leuconostoc holzapfelii</name>
    <dbReference type="NCBI Taxonomy" id="434464"/>
    <lineage>
        <taxon>Bacteria</taxon>
        <taxon>Bacillati</taxon>
        <taxon>Bacillota</taxon>
        <taxon>Bacilli</taxon>
        <taxon>Lactobacillales</taxon>
        <taxon>Lactobacillaceae</taxon>
        <taxon>Leuconostoc</taxon>
    </lineage>
</organism>
<protein>
    <submittedName>
        <fullName evidence="7">Amino acid permease</fullName>
    </submittedName>
</protein>
<accession>A0A846ZGQ6</accession>
<dbReference type="GO" id="GO:0005886">
    <property type="term" value="C:plasma membrane"/>
    <property type="evidence" value="ECO:0007669"/>
    <property type="project" value="UniProtKB-SubCell"/>
</dbReference>
<dbReference type="InterPro" id="IPR002293">
    <property type="entry name" value="AA/rel_permease1"/>
</dbReference>
<dbReference type="Proteomes" id="UP000590460">
    <property type="component" value="Unassembled WGS sequence"/>
</dbReference>
<dbReference type="InterPro" id="IPR050367">
    <property type="entry name" value="APC_superfamily"/>
</dbReference>